<gene>
    <name evidence="1" type="ORF">EUTSA_v10000404mg</name>
</gene>
<dbReference type="KEGG" id="eus:EUTSA_v10000404mg"/>
<dbReference type="Gramene" id="ESQ46112">
    <property type="protein sequence ID" value="ESQ46112"/>
    <property type="gene ID" value="EUTSA_v10000404mg"/>
</dbReference>
<accession>V4LUF5</accession>
<organism evidence="1 2">
    <name type="scientific">Eutrema salsugineum</name>
    <name type="common">Saltwater cress</name>
    <name type="synonym">Sisymbrium salsugineum</name>
    <dbReference type="NCBI Taxonomy" id="72664"/>
    <lineage>
        <taxon>Eukaryota</taxon>
        <taxon>Viridiplantae</taxon>
        <taxon>Streptophyta</taxon>
        <taxon>Embryophyta</taxon>
        <taxon>Tracheophyta</taxon>
        <taxon>Spermatophyta</taxon>
        <taxon>Magnoliopsida</taxon>
        <taxon>eudicotyledons</taxon>
        <taxon>Gunneridae</taxon>
        <taxon>Pentapetalae</taxon>
        <taxon>rosids</taxon>
        <taxon>malvids</taxon>
        <taxon>Brassicales</taxon>
        <taxon>Brassicaceae</taxon>
        <taxon>Eutremeae</taxon>
        <taxon>Eutrema</taxon>
    </lineage>
</organism>
<evidence type="ECO:0000313" key="1">
    <source>
        <dbReference type="EMBL" id="ESQ46112.1"/>
    </source>
</evidence>
<keyword evidence="2" id="KW-1185">Reference proteome</keyword>
<dbReference type="EMBL" id="KI517426">
    <property type="protein sequence ID" value="ESQ46112.1"/>
    <property type="molecule type" value="Genomic_DNA"/>
</dbReference>
<proteinExistence type="predicted"/>
<protein>
    <submittedName>
        <fullName evidence="1">Uncharacterized protein</fullName>
    </submittedName>
</protein>
<reference evidence="1 2" key="1">
    <citation type="journal article" date="2013" name="Front. Plant Sci.">
        <title>The Reference Genome of the Halophytic Plant Eutrema salsugineum.</title>
        <authorList>
            <person name="Yang R."/>
            <person name="Jarvis D.E."/>
            <person name="Chen H."/>
            <person name="Beilstein M.A."/>
            <person name="Grimwood J."/>
            <person name="Jenkins J."/>
            <person name="Shu S."/>
            <person name="Prochnik S."/>
            <person name="Xin M."/>
            <person name="Ma C."/>
            <person name="Schmutz J."/>
            <person name="Wing R.A."/>
            <person name="Mitchell-Olds T."/>
            <person name="Schumaker K.S."/>
            <person name="Wang X."/>
        </authorList>
    </citation>
    <scope>NUCLEOTIDE SEQUENCE [LARGE SCALE GENOMIC DNA]</scope>
</reference>
<dbReference type="Proteomes" id="UP000030689">
    <property type="component" value="Unassembled WGS sequence"/>
</dbReference>
<evidence type="ECO:0000313" key="2">
    <source>
        <dbReference type="Proteomes" id="UP000030689"/>
    </source>
</evidence>
<sequence length="83" mass="9115">MEWEKEGLRLSLALGNASLLKCAASALTATVLSSLLELFAQASLSTSLCFPNFKSCFLSPINTFLSIHGRNEQPFSDKSYIRK</sequence>
<name>V4LUF5_EUTSA</name>
<dbReference type="AlphaFoldDB" id="V4LUF5"/>